<accession>A0A6J4VXA4</accession>
<dbReference type="InterPro" id="IPR028098">
    <property type="entry name" value="Glyco_trans_4-like_N"/>
</dbReference>
<protein>
    <recommendedName>
        <fullName evidence="1">Glycosyltransferase subfamily 4-like N-terminal domain-containing protein</fullName>
    </recommendedName>
</protein>
<dbReference type="PANTHER" id="PTHR12526:SF600">
    <property type="entry name" value="GLYCOSYL TRANSFERASE GROUP 1"/>
    <property type="match status" value="1"/>
</dbReference>
<dbReference type="Pfam" id="PF13692">
    <property type="entry name" value="Glyco_trans_1_4"/>
    <property type="match status" value="1"/>
</dbReference>
<reference evidence="2" key="1">
    <citation type="submission" date="2020-02" db="EMBL/GenBank/DDBJ databases">
        <authorList>
            <person name="Meier V. D."/>
        </authorList>
    </citation>
    <scope>NUCLEOTIDE SEQUENCE</scope>
    <source>
        <strain evidence="2">AVDCRST_MAG18</strain>
    </source>
</reference>
<dbReference type="Pfam" id="PF13579">
    <property type="entry name" value="Glyco_trans_4_4"/>
    <property type="match status" value="1"/>
</dbReference>
<proteinExistence type="predicted"/>
<dbReference type="GO" id="GO:0016757">
    <property type="term" value="F:glycosyltransferase activity"/>
    <property type="evidence" value="ECO:0007669"/>
    <property type="project" value="TreeGrafter"/>
</dbReference>
<organism evidence="2">
    <name type="scientific">uncultured Thermomicrobiales bacterium</name>
    <dbReference type="NCBI Taxonomy" id="1645740"/>
    <lineage>
        <taxon>Bacteria</taxon>
        <taxon>Pseudomonadati</taxon>
        <taxon>Thermomicrobiota</taxon>
        <taxon>Thermomicrobia</taxon>
        <taxon>Thermomicrobiales</taxon>
        <taxon>environmental samples</taxon>
    </lineage>
</organism>
<evidence type="ECO:0000259" key="1">
    <source>
        <dbReference type="Pfam" id="PF13579"/>
    </source>
</evidence>
<dbReference type="SUPFAM" id="SSF53756">
    <property type="entry name" value="UDP-Glycosyltransferase/glycogen phosphorylase"/>
    <property type="match status" value="1"/>
</dbReference>
<evidence type="ECO:0000313" key="2">
    <source>
        <dbReference type="EMBL" id="CAA9590232.1"/>
    </source>
</evidence>
<feature type="domain" description="Glycosyltransferase subfamily 4-like N-terminal" evidence="1">
    <location>
        <begin position="23"/>
        <end position="184"/>
    </location>
</feature>
<dbReference type="AlphaFoldDB" id="A0A6J4VXA4"/>
<dbReference type="PANTHER" id="PTHR12526">
    <property type="entry name" value="GLYCOSYLTRANSFERASE"/>
    <property type="match status" value="1"/>
</dbReference>
<sequence length="412" mass="44574">MERAPRHIVMVAPFGLAPKATASTRALPLATALVARGQRVTLLLPPWDDPARSGQSWVEDGVTIRHIALPRRFEMAGIVHRLRAAIRTLAPDLLHIFKPKGHGALAALGLERHYPIVVDTDDWEGAGGWNDSGLYSAPQRALFAWQERSLPRRAAAATAASRTLEAQLWGFGLARDRVTYLPNGIIPKRHGGWAQARARAAGVRRDLGLGDAPTILLYTRFVEFDPTRPVAILRAVRERVPEARLLVVGHGFHGEERALLAAAREAAVGEAITHLPWVEWADLPATLAVGDVAILPYDDTLINRAKCSVKTLDLMAAARPIVADAVGQNREYLEPGSSGVLTPPGDAAAFGAAVADLLDAPARRQALGAAAARRAWDEFAWERLVARAEATYDRALAALARQAARRRRGGAR</sequence>
<dbReference type="Gene3D" id="3.40.50.2000">
    <property type="entry name" value="Glycogen Phosphorylase B"/>
    <property type="match status" value="2"/>
</dbReference>
<gene>
    <name evidence="2" type="ORF">AVDCRST_MAG18-4917</name>
</gene>
<name>A0A6J4VXA4_9BACT</name>
<dbReference type="EMBL" id="CADCWN010000394">
    <property type="protein sequence ID" value="CAA9590232.1"/>
    <property type="molecule type" value="Genomic_DNA"/>
</dbReference>